<evidence type="ECO:0008006" key="14">
    <source>
        <dbReference type="Google" id="ProtNLM"/>
    </source>
</evidence>
<comment type="caution">
    <text evidence="12">The sequence shown here is derived from an EMBL/GenBank/DDBJ whole genome shotgun (WGS) entry which is preliminary data.</text>
</comment>
<protein>
    <recommendedName>
        <fullName evidence="14">Acyl-CoA desaturase</fullName>
    </recommendedName>
</protein>
<organism evidence="12 13">
    <name type="scientific">Labrys miyagiensis</name>
    <dbReference type="NCBI Taxonomy" id="346912"/>
    <lineage>
        <taxon>Bacteria</taxon>
        <taxon>Pseudomonadati</taxon>
        <taxon>Pseudomonadota</taxon>
        <taxon>Alphaproteobacteria</taxon>
        <taxon>Hyphomicrobiales</taxon>
        <taxon>Xanthobacteraceae</taxon>
        <taxon>Labrys</taxon>
    </lineage>
</organism>
<evidence type="ECO:0000256" key="10">
    <source>
        <dbReference type="ARBA" id="ARBA00023160"/>
    </source>
</evidence>
<evidence type="ECO:0000256" key="6">
    <source>
        <dbReference type="ARBA" id="ARBA00022989"/>
    </source>
</evidence>
<comment type="subcellular location">
    <subcellularLocation>
        <location evidence="1">Membrane</location>
        <topology evidence="1">Multi-pass membrane protein</topology>
    </subcellularLocation>
</comment>
<keyword evidence="7" id="KW-0560">Oxidoreductase</keyword>
<name>A0ABQ6CFL7_9HYPH</name>
<dbReference type="RefSeq" id="WP_284311928.1">
    <property type="nucleotide sequence ID" value="NZ_BSPC01000017.1"/>
</dbReference>
<keyword evidence="10" id="KW-0275">Fatty acid biosynthesis</keyword>
<evidence type="ECO:0000256" key="5">
    <source>
        <dbReference type="ARBA" id="ARBA00022832"/>
    </source>
</evidence>
<evidence type="ECO:0000256" key="8">
    <source>
        <dbReference type="ARBA" id="ARBA00023098"/>
    </source>
</evidence>
<proteinExistence type="inferred from homology"/>
<evidence type="ECO:0000256" key="3">
    <source>
        <dbReference type="ARBA" id="ARBA00022516"/>
    </source>
</evidence>
<dbReference type="PANTHER" id="PTHR11351">
    <property type="entry name" value="ACYL-COA DESATURASE"/>
    <property type="match status" value="1"/>
</dbReference>
<keyword evidence="4 11" id="KW-0812">Transmembrane</keyword>
<gene>
    <name evidence="12" type="ORF">GCM10007874_20680</name>
</gene>
<feature type="transmembrane region" description="Helical" evidence="11">
    <location>
        <begin position="208"/>
        <end position="229"/>
    </location>
</feature>
<sequence length="346" mass="38618">MKTAGGYALVIDGAGRTDEAALEADLANAGSMFHSPRMQDGEGTDAVRGSVRWSPVKSLWWLAMAAGALIGAPLTISWGALVLFLATTAVTICLGHSLGMHRRLIHRSFDCPLWLEYVLVYCGTLVSMGGPFGMIRQHDIRDWAQRQADCHPFLAHRNSLIIDGWQQLNGELRLAAPPTLTIEQRVREDRCYRFLERTMLWQQLPWALLFYGLGGWGFVFWGICLRVFLSLTGHWLIGYFAHNRGPRSWLVQGAGVQGYNVPKAGLVSMGEAWHNNHHAFPASARLGLYEGETDIGWWVLVALRRLGLVWNVKTPETLPHREALVQISPYKAVPIARVNRLEGTSI</sequence>
<evidence type="ECO:0000256" key="1">
    <source>
        <dbReference type="ARBA" id="ARBA00004141"/>
    </source>
</evidence>
<evidence type="ECO:0000313" key="12">
    <source>
        <dbReference type="EMBL" id="GLS19051.1"/>
    </source>
</evidence>
<feature type="transmembrane region" description="Helical" evidence="11">
    <location>
        <begin position="58"/>
        <end position="76"/>
    </location>
</feature>
<evidence type="ECO:0000256" key="11">
    <source>
        <dbReference type="SAM" id="Phobius"/>
    </source>
</evidence>
<feature type="transmembrane region" description="Helical" evidence="11">
    <location>
        <begin position="82"/>
        <end position="101"/>
    </location>
</feature>
<dbReference type="PANTHER" id="PTHR11351:SF31">
    <property type="entry name" value="DESATURASE 1, ISOFORM A-RELATED"/>
    <property type="match status" value="1"/>
</dbReference>
<keyword evidence="8" id="KW-0443">Lipid metabolism</keyword>
<keyword evidence="5" id="KW-0276">Fatty acid metabolism</keyword>
<evidence type="ECO:0000256" key="4">
    <source>
        <dbReference type="ARBA" id="ARBA00022692"/>
    </source>
</evidence>
<dbReference type="InterPro" id="IPR015876">
    <property type="entry name" value="Acyl-CoA_DS"/>
</dbReference>
<feature type="transmembrane region" description="Helical" evidence="11">
    <location>
        <begin position="113"/>
        <end position="135"/>
    </location>
</feature>
<keyword evidence="3" id="KW-0444">Lipid biosynthesis</keyword>
<dbReference type="CDD" id="cd03505">
    <property type="entry name" value="Delta9-FADS-like"/>
    <property type="match status" value="1"/>
</dbReference>
<keyword evidence="13" id="KW-1185">Reference proteome</keyword>
<accession>A0ABQ6CFL7</accession>
<evidence type="ECO:0000313" key="13">
    <source>
        <dbReference type="Proteomes" id="UP001156882"/>
    </source>
</evidence>
<evidence type="ECO:0000256" key="9">
    <source>
        <dbReference type="ARBA" id="ARBA00023136"/>
    </source>
</evidence>
<reference evidence="13" key="1">
    <citation type="journal article" date="2019" name="Int. J. Syst. Evol. Microbiol.">
        <title>The Global Catalogue of Microorganisms (GCM) 10K type strain sequencing project: providing services to taxonomists for standard genome sequencing and annotation.</title>
        <authorList>
            <consortium name="The Broad Institute Genomics Platform"/>
            <consortium name="The Broad Institute Genome Sequencing Center for Infectious Disease"/>
            <person name="Wu L."/>
            <person name="Ma J."/>
        </authorList>
    </citation>
    <scope>NUCLEOTIDE SEQUENCE [LARGE SCALE GENOMIC DNA]</scope>
    <source>
        <strain evidence="13">NBRC 101365</strain>
    </source>
</reference>
<evidence type="ECO:0000256" key="7">
    <source>
        <dbReference type="ARBA" id="ARBA00023002"/>
    </source>
</evidence>
<keyword evidence="6 11" id="KW-1133">Transmembrane helix</keyword>
<keyword evidence="9 11" id="KW-0472">Membrane</keyword>
<evidence type="ECO:0000256" key="2">
    <source>
        <dbReference type="ARBA" id="ARBA00008749"/>
    </source>
</evidence>
<comment type="similarity">
    <text evidence="2">Belongs to the fatty acid desaturase type 2 family.</text>
</comment>
<dbReference type="EMBL" id="BSPC01000017">
    <property type="protein sequence ID" value="GLS19051.1"/>
    <property type="molecule type" value="Genomic_DNA"/>
</dbReference>
<dbReference type="Proteomes" id="UP001156882">
    <property type="component" value="Unassembled WGS sequence"/>
</dbReference>